<sequence length="231" mass="25482">MSRAGSPRNSILNSPIILAAVETATRAAVNATLISYAMSGEDPGFAQWLNQGHLAEEHQSRMTSKRDSKADIRRKSSSIMTTKQQQQNVTKSQPDTPDKDANSNRTQSANRDLISKRRILKNAKSFSVDNQDSENLANEKEVNNILTRCSCKDLKEEELCCSSVEHLPPSPTTVNSTERFLGGAYSAHHRGSTAPMIYVSPEEAALQAATSAIRRTSLISSRYEIHFCLEN</sequence>
<reference evidence="2 3" key="1">
    <citation type="submission" date="2024-11" db="EMBL/GenBank/DDBJ databases">
        <title>Adaptive evolution of stress response genes in parasites aligns with host niche diversity.</title>
        <authorList>
            <person name="Hahn C."/>
            <person name="Resl P."/>
        </authorList>
    </citation>
    <scope>NUCLEOTIDE SEQUENCE [LARGE SCALE GENOMIC DNA]</scope>
    <source>
        <strain evidence="2">EGGRZ-B1_66</strain>
        <tissue evidence="2">Body</tissue>
    </source>
</reference>
<dbReference type="AlphaFoldDB" id="A0ABD2QB12"/>
<comment type="caution">
    <text evidence="2">The sequence shown here is derived from an EMBL/GenBank/DDBJ whole genome shotgun (WGS) entry which is preliminary data.</text>
</comment>
<keyword evidence="3" id="KW-1185">Reference proteome</keyword>
<dbReference type="Proteomes" id="UP001626550">
    <property type="component" value="Unassembled WGS sequence"/>
</dbReference>
<gene>
    <name evidence="2" type="ORF">Ciccas_004648</name>
</gene>
<feature type="compositionally biased region" description="Polar residues" evidence="1">
    <location>
        <begin position="77"/>
        <end position="95"/>
    </location>
</feature>
<evidence type="ECO:0000256" key="1">
    <source>
        <dbReference type="SAM" id="MobiDB-lite"/>
    </source>
</evidence>
<name>A0ABD2QB12_9PLAT</name>
<accession>A0ABD2QB12</accession>
<feature type="region of interest" description="Disordered" evidence="1">
    <location>
        <begin position="56"/>
        <end position="115"/>
    </location>
</feature>
<evidence type="ECO:0000313" key="3">
    <source>
        <dbReference type="Proteomes" id="UP001626550"/>
    </source>
</evidence>
<evidence type="ECO:0000313" key="2">
    <source>
        <dbReference type="EMBL" id="KAL3316698.1"/>
    </source>
</evidence>
<feature type="compositionally biased region" description="Basic and acidic residues" evidence="1">
    <location>
        <begin position="56"/>
        <end position="74"/>
    </location>
</feature>
<dbReference type="EMBL" id="JBJKFK010000495">
    <property type="protein sequence ID" value="KAL3316698.1"/>
    <property type="molecule type" value="Genomic_DNA"/>
</dbReference>
<organism evidence="2 3">
    <name type="scientific">Cichlidogyrus casuarinus</name>
    <dbReference type="NCBI Taxonomy" id="1844966"/>
    <lineage>
        <taxon>Eukaryota</taxon>
        <taxon>Metazoa</taxon>
        <taxon>Spiralia</taxon>
        <taxon>Lophotrochozoa</taxon>
        <taxon>Platyhelminthes</taxon>
        <taxon>Monogenea</taxon>
        <taxon>Monopisthocotylea</taxon>
        <taxon>Dactylogyridea</taxon>
        <taxon>Ancyrocephalidae</taxon>
        <taxon>Cichlidogyrus</taxon>
    </lineage>
</organism>
<protein>
    <submittedName>
        <fullName evidence="2">Uncharacterized protein</fullName>
    </submittedName>
</protein>
<proteinExistence type="predicted"/>